<name>A0ACB9GM84_9ASTR</name>
<gene>
    <name evidence="1" type="ORF">L1987_43665</name>
</gene>
<comment type="caution">
    <text evidence="1">The sequence shown here is derived from an EMBL/GenBank/DDBJ whole genome shotgun (WGS) entry which is preliminary data.</text>
</comment>
<organism evidence="1 2">
    <name type="scientific">Smallanthus sonchifolius</name>
    <dbReference type="NCBI Taxonomy" id="185202"/>
    <lineage>
        <taxon>Eukaryota</taxon>
        <taxon>Viridiplantae</taxon>
        <taxon>Streptophyta</taxon>
        <taxon>Embryophyta</taxon>
        <taxon>Tracheophyta</taxon>
        <taxon>Spermatophyta</taxon>
        <taxon>Magnoliopsida</taxon>
        <taxon>eudicotyledons</taxon>
        <taxon>Gunneridae</taxon>
        <taxon>Pentapetalae</taxon>
        <taxon>asterids</taxon>
        <taxon>campanulids</taxon>
        <taxon>Asterales</taxon>
        <taxon>Asteraceae</taxon>
        <taxon>Asteroideae</taxon>
        <taxon>Heliantheae alliance</taxon>
        <taxon>Millerieae</taxon>
        <taxon>Smallanthus</taxon>
    </lineage>
</organism>
<reference evidence="2" key="1">
    <citation type="journal article" date="2022" name="Mol. Ecol. Resour.">
        <title>The genomes of chicory, endive, great burdock and yacon provide insights into Asteraceae palaeo-polyploidization history and plant inulin production.</title>
        <authorList>
            <person name="Fan W."/>
            <person name="Wang S."/>
            <person name="Wang H."/>
            <person name="Wang A."/>
            <person name="Jiang F."/>
            <person name="Liu H."/>
            <person name="Zhao H."/>
            <person name="Xu D."/>
            <person name="Zhang Y."/>
        </authorList>
    </citation>
    <scope>NUCLEOTIDE SEQUENCE [LARGE SCALE GENOMIC DNA]</scope>
    <source>
        <strain evidence="2">cv. Yunnan</strain>
    </source>
</reference>
<evidence type="ECO:0000313" key="2">
    <source>
        <dbReference type="Proteomes" id="UP001056120"/>
    </source>
</evidence>
<protein>
    <submittedName>
        <fullName evidence="1">Uncharacterized protein</fullName>
    </submittedName>
</protein>
<evidence type="ECO:0000313" key="1">
    <source>
        <dbReference type="EMBL" id="KAI3784564.1"/>
    </source>
</evidence>
<accession>A0ACB9GM84</accession>
<dbReference type="EMBL" id="CM042031">
    <property type="protein sequence ID" value="KAI3784564.1"/>
    <property type="molecule type" value="Genomic_DNA"/>
</dbReference>
<sequence length="266" mass="31261">MMLEERGRMKRNEAYDAGNDYDDANDGHFSPDHQQNVEIPEVVQKEYEVVVYKVVVYKKLTRNWRKSSRRTLVEMQMAAYLVKLEGKERIENESKEEMELRKKALDNVQSIYTRRPKQAKVIQESESENPKGAKFSSIIADITPEKIKEDLIEFLKANNFKSKQMKNMKVELRKEEAIRVYATNELKWLSGEDLFALEKMMILHQSKNQHEVDFCYKCIKEFAALSMRGPRDDIIDGLMEELEELMDEVDGLMKMEEVDGFKRGLE</sequence>
<reference evidence="1 2" key="2">
    <citation type="journal article" date="2022" name="Mol. Ecol. Resour.">
        <title>The genomes of chicory, endive, great burdock and yacon provide insights into Asteraceae paleo-polyploidization history and plant inulin production.</title>
        <authorList>
            <person name="Fan W."/>
            <person name="Wang S."/>
            <person name="Wang H."/>
            <person name="Wang A."/>
            <person name="Jiang F."/>
            <person name="Liu H."/>
            <person name="Zhao H."/>
            <person name="Xu D."/>
            <person name="Zhang Y."/>
        </authorList>
    </citation>
    <scope>NUCLEOTIDE SEQUENCE [LARGE SCALE GENOMIC DNA]</scope>
    <source>
        <strain evidence="2">cv. Yunnan</strain>
        <tissue evidence="1">Leaves</tissue>
    </source>
</reference>
<keyword evidence="2" id="KW-1185">Reference proteome</keyword>
<proteinExistence type="predicted"/>
<dbReference type="Proteomes" id="UP001056120">
    <property type="component" value="Linkage Group LG14"/>
</dbReference>